<dbReference type="Proteomes" id="UP000557307">
    <property type="component" value="Unassembled WGS sequence"/>
</dbReference>
<accession>A0A840TQL7</accession>
<keyword evidence="2" id="KW-1185">Reference proteome</keyword>
<comment type="caution">
    <text evidence="1">The sequence shown here is derived from an EMBL/GenBank/DDBJ whole genome shotgun (WGS) entry which is preliminary data.</text>
</comment>
<evidence type="ECO:0000313" key="1">
    <source>
        <dbReference type="EMBL" id="MBB5282298.1"/>
    </source>
</evidence>
<protein>
    <submittedName>
        <fullName evidence="1">Uncharacterized protein</fullName>
    </submittedName>
</protein>
<evidence type="ECO:0000313" key="2">
    <source>
        <dbReference type="Proteomes" id="UP000557307"/>
    </source>
</evidence>
<dbReference type="AlphaFoldDB" id="A0A840TQL7"/>
<sequence length="67" mass="7920">MIVNFCNKYPGVSEKYLLVNDRFQRGKVKHFWLVKLHLTTSLRQETSGVFLPLVGRYLRVLAWLRLA</sequence>
<gene>
    <name evidence="1" type="ORF">HNQ92_000419</name>
</gene>
<dbReference type="RefSeq" id="WP_184170173.1">
    <property type="nucleotide sequence ID" value="NZ_JACHGF010000001.1"/>
</dbReference>
<dbReference type="EMBL" id="JACHGF010000001">
    <property type="protein sequence ID" value="MBB5282298.1"/>
    <property type="molecule type" value="Genomic_DNA"/>
</dbReference>
<name>A0A840TQL7_9BACT</name>
<proteinExistence type="predicted"/>
<reference evidence="1 2" key="1">
    <citation type="submission" date="2020-08" db="EMBL/GenBank/DDBJ databases">
        <title>Genomic Encyclopedia of Type Strains, Phase IV (KMG-IV): sequencing the most valuable type-strain genomes for metagenomic binning, comparative biology and taxonomic classification.</title>
        <authorList>
            <person name="Goeker M."/>
        </authorList>
    </citation>
    <scope>NUCLEOTIDE SEQUENCE [LARGE SCALE GENOMIC DNA]</scope>
    <source>
        <strain evidence="1 2">DSM 105074</strain>
    </source>
</reference>
<organism evidence="1 2">
    <name type="scientific">Rhabdobacter roseus</name>
    <dbReference type="NCBI Taxonomy" id="1655419"/>
    <lineage>
        <taxon>Bacteria</taxon>
        <taxon>Pseudomonadati</taxon>
        <taxon>Bacteroidota</taxon>
        <taxon>Cytophagia</taxon>
        <taxon>Cytophagales</taxon>
        <taxon>Cytophagaceae</taxon>
        <taxon>Rhabdobacter</taxon>
    </lineage>
</organism>